<keyword evidence="3" id="KW-1185">Reference proteome</keyword>
<organism evidence="2 3">
    <name type="scientific">Sphingobacterium bovistauri</name>
    <dbReference type="NCBI Taxonomy" id="2781959"/>
    <lineage>
        <taxon>Bacteria</taxon>
        <taxon>Pseudomonadati</taxon>
        <taxon>Bacteroidota</taxon>
        <taxon>Sphingobacteriia</taxon>
        <taxon>Sphingobacteriales</taxon>
        <taxon>Sphingobacteriaceae</taxon>
        <taxon>Sphingobacterium</taxon>
    </lineage>
</organism>
<reference evidence="2" key="1">
    <citation type="submission" date="2020-10" db="EMBL/GenBank/DDBJ databases">
        <authorList>
            <person name="Lu T."/>
            <person name="Wang Q."/>
            <person name="Han X."/>
        </authorList>
    </citation>
    <scope>NUCLEOTIDE SEQUENCE</scope>
    <source>
        <strain evidence="2">WQ 366</strain>
    </source>
</reference>
<proteinExistence type="predicted"/>
<protein>
    <recommendedName>
        <fullName evidence="1">Fructose-1-6-bisphosphatase class 1 C-terminal domain-containing protein</fullName>
    </recommendedName>
</protein>
<dbReference type="Gene3D" id="3.40.190.80">
    <property type="match status" value="1"/>
</dbReference>
<comment type="caution">
    <text evidence="2">The sequence shown here is derived from an EMBL/GenBank/DDBJ whole genome shotgun (WGS) entry which is preliminary data.</text>
</comment>
<dbReference type="SUPFAM" id="SSF56655">
    <property type="entry name" value="Carbohydrate phosphatase"/>
    <property type="match status" value="1"/>
</dbReference>
<dbReference type="Pfam" id="PF18913">
    <property type="entry name" value="FBPase_C"/>
    <property type="match status" value="1"/>
</dbReference>
<dbReference type="InterPro" id="IPR044015">
    <property type="entry name" value="FBPase_C_dom"/>
</dbReference>
<gene>
    <name evidence="2" type="ORF">IPZ78_14040</name>
</gene>
<feature type="domain" description="Fructose-1-6-bisphosphatase class 1 C-terminal" evidence="1">
    <location>
        <begin position="1"/>
        <end position="47"/>
    </location>
</feature>
<accession>A0ABS7Z7V4</accession>
<dbReference type="Proteomes" id="UP001165302">
    <property type="component" value="Unassembled WGS sequence"/>
</dbReference>
<sequence length="61" mass="7094">MAYIFEKAGRLTIDGKRRIVDVPVHNVHQKVPFVAGSYNMVKKVLDHYKNDSINKHVYYSC</sequence>
<evidence type="ECO:0000313" key="2">
    <source>
        <dbReference type="EMBL" id="MCA5006270.1"/>
    </source>
</evidence>
<dbReference type="EMBL" id="JADEYP010000030">
    <property type="protein sequence ID" value="MCA5006270.1"/>
    <property type="molecule type" value="Genomic_DNA"/>
</dbReference>
<evidence type="ECO:0000259" key="1">
    <source>
        <dbReference type="Pfam" id="PF18913"/>
    </source>
</evidence>
<evidence type="ECO:0000313" key="3">
    <source>
        <dbReference type="Proteomes" id="UP001165302"/>
    </source>
</evidence>
<name>A0ABS7Z7V4_9SPHI</name>